<dbReference type="Pfam" id="PF04769">
    <property type="entry name" value="MATalpha_HMGbox"/>
    <property type="match status" value="1"/>
</dbReference>
<keyword evidence="3 7" id="KW-0238">DNA-binding</keyword>
<dbReference type="CDD" id="cd01389">
    <property type="entry name" value="HMG-box_ROX1-like"/>
    <property type="match status" value="1"/>
</dbReference>
<dbReference type="Pfam" id="PF00505">
    <property type="entry name" value="HMG_box"/>
    <property type="match status" value="1"/>
</dbReference>
<dbReference type="SMART" id="SM00398">
    <property type="entry name" value="HMG"/>
    <property type="match status" value="1"/>
</dbReference>
<comment type="subcellular location">
    <subcellularLocation>
        <location evidence="8">Nucleus</location>
    </subcellularLocation>
</comment>
<dbReference type="GO" id="GO:0001228">
    <property type="term" value="F:DNA-binding transcription activator activity, RNA polymerase II-specific"/>
    <property type="evidence" value="ECO:0007669"/>
    <property type="project" value="TreeGrafter"/>
</dbReference>
<dbReference type="InterPro" id="IPR050140">
    <property type="entry name" value="SRY-related_HMG-box_TF-like"/>
</dbReference>
<evidence type="ECO:0000256" key="3">
    <source>
        <dbReference type="ARBA" id="ARBA00023125"/>
    </source>
</evidence>
<sequence length="561" mass="61673">MSSYTATQHGLIGTFRHLLEQCAQSFRGGAKALDLPCNIEGVFGPLAAKYFMRHAGDIQGKQVSITYDTDRAVTLVQLEHEPEPQSGAEPIGRAAGVGPPAGRRPPRPMNCWMMFRDAMHKQFKDMNPDLSVQQISTLCSREWKVLPAAEKDRYRAMAKHAKEEHQRRFPDYKYNPRRPGEKKKRQSRKATPGTATFTAPAEVFDFNSFPEAVAVPTDSVHDAESLRHDRLHHKISPIAPASFFPQPRHQPQNLTTSITLCTSHLTNVSQQQPANMTSPNADHVASYLAACTGEEMVRLLAGTADPAAQAALTTAVLLGPAPKPLKALNAFVAFRCYLIKAPGLAQIPMKMLSNPMGVLWEADPNKPLWSLMAKAWSTMRDQVGKRRAPLDEFLRLICPHLKIPAPEMYLECLGWKLVINGEGAPTVSREFTPDPNSEDAEDAEAAANGLSVGDIINYVRSTGYAQGYSTDKNTASSTFLSRVRDGRVAKRQAKPSHIQQLDKDIAALHAVSVPEPEDSNGAAYSSMFPFGLAGPFVPGADHDATLLPMMRKADMECGWMR</sequence>
<dbReference type="PANTHER" id="PTHR10270:SF161">
    <property type="entry name" value="SEX-DETERMINING REGION Y PROTEIN"/>
    <property type="match status" value="1"/>
</dbReference>
<dbReference type="OrthoDB" id="5398665at2759"/>
<evidence type="ECO:0000256" key="1">
    <source>
        <dbReference type="ARBA" id="ARBA00015083"/>
    </source>
</evidence>
<dbReference type="EMBL" id="JAADJZ010000024">
    <property type="protein sequence ID" value="KAF2867182.1"/>
    <property type="molecule type" value="Genomic_DNA"/>
</dbReference>
<feature type="domain" description="HMG box" evidence="10">
    <location>
        <begin position="105"/>
        <end position="173"/>
    </location>
</feature>
<evidence type="ECO:0000259" key="11">
    <source>
        <dbReference type="PROSITE" id="PS51325"/>
    </source>
</evidence>
<evidence type="ECO:0000256" key="4">
    <source>
        <dbReference type="ARBA" id="ARBA00023163"/>
    </source>
</evidence>
<evidence type="ECO:0000313" key="12">
    <source>
        <dbReference type="EMBL" id="KAF2867182.1"/>
    </source>
</evidence>
<dbReference type="InterPro" id="IPR036910">
    <property type="entry name" value="HMG_box_dom_sf"/>
</dbReference>
<proteinExistence type="inferred from homology"/>
<dbReference type="AlphaFoldDB" id="A0A7C8M978"/>
<evidence type="ECO:0000256" key="7">
    <source>
        <dbReference type="PROSITE-ProRule" id="PRU00267"/>
    </source>
</evidence>
<gene>
    <name evidence="12" type="ORF">BDV95DRAFT_611050</name>
</gene>
<dbReference type="Proteomes" id="UP000481861">
    <property type="component" value="Unassembled WGS sequence"/>
</dbReference>
<dbReference type="InterPro" id="IPR006856">
    <property type="entry name" value="MATalpha_HMGbox"/>
</dbReference>
<dbReference type="GO" id="GO:0045895">
    <property type="term" value="P:positive regulation of mating-type specific transcription, DNA-templated"/>
    <property type="evidence" value="ECO:0007669"/>
    <property type="project" value="InterPro"/>
</dbReference>
<organism evidence="12 13">
    <name type="scientific">Massariosphaeria phaeospora</name>
    <dbReference type="NCBI Taxonomy" id="100035"/>
    <lineage>
        <taxon>Eukaryota</taxon>
        <taxon>Fungi</taxon>
        <taxon>Dikarya</taxon>
        <taxon>Ascomycota</taxon>
        <taxon>Pezizomycotina</taxon>
        <taxon>Dothideomycetes</taxon>
        <taxon>Pleosporomycetidae</taxon>
        <taxon>Pleosporales</taxon>
        <taxon>Pleosporales incertae sedis</taxon>
        <taxon>Massariosphaeria</taxon>
    </lineage>
</organism>
<dbReference type="GO" id="GO:0005634">
    <property type="term" value="C:nucleus"/>
    <property type="evidence" value="ECO:0007669"/>
    <property type="project" value="UniProtKB-SubCell"/>
</dbReference>
<keyword evidence="2 8" id="KW-0805">Transcription regulation</keyword>
<dbReference type="Gene3D" id="1.10.30.10">
    <property type="entry name" value="High mobility group box domain"/>
    <property type="match status" value="1"/>
</dbReference>
<feature type="compositionally biased region" description="Low complexity" evidence="9">
    <location>
        <begin position="92"/>
        <end position="101"/>
    </location>
</feature>
<evidence type="ECO:0000259" key="10">
    <source>
        <dbReference type="PROSITE" id="PS50118"/>
    </source>
</evidence>
<comment type="caution">
    <text evidence="12">The sequence shown here is derived from an EMBL/GenBank/DDBJ whole genome shotgun (WGS) entry which is preliminary data.</text>
</comment>
<evidence type="ECO:0000256" key="2">
    <source>
        <dbReference type="ARBA" id="ARBA00023015"/>
    </source>
</evidence>
<reference evidence="12 13" key="1">
    <citation type="submission" date="2020-01" db="EMBL/GenBank/DDBJ databases">
        <authorList>
            <consortium name="DOE Joint Genome Institute"/>
            <person name="Haridas S."/>
            <person name="Albert R."/>
            <person name="Binder M."/>
            <person name="Bloem J."/>
            <person name="Labutti K."/>
            <person name="Salamov A."/>
            <person name="Andreopoulos B."/>
            <person name="Baker S.E."/>
            <person name="Barry K."/>
            <person name="Bills G."/>
            <person name="Bluhm B.H."/>
            <person name="Cannon C."/>
            <person name="Castanera R."/>
            <person name="Culley D.E."/>
            <person name="Daum C."/>
            <person name="Ezra D."/>
            <person name="Gonzalez J.B."/>
            <person name="Henrissat B."/>
            <person name="Kuo A."/>
            <person name="Liang C."/>
            <person name="Lipzen A."/>
            <person name="Lutzoni F."/>
            <person name="Magnuson J."/>
            <person name="Mondo S."/>
            <person name="Nolan M."/>
            <person name="Ohm R."/>
            <person name="Pangilinan J."/>
            <person name="Park H.-J.H."/>
            <person name="Ramirez L."/>
            <person name="Alfaro M."/>
            <person name="Sun H."/>
            <person name="Tritt A."/>
            <person name="Yoshinaga Y."/>
            <person name="Zwiers L.-H.L."/>
            <person name="Turgeon B.G."/>
            <person name="Goodwin S.B."/>
            <person name="Spatafora J.W."/>
            <person name="Crous P.W."/>
            <person name="Grigoriev I.V."/>
        </authorList>
    </citation>
    <scope>NUCLEOTIDE SEQUENCE [LARGE SCALE GENOMIC DNA]</scope>
    <source>
        <strain evidence="12 13">CBS 611.86</strain>
    </source>
</reference>
<keyword evidence="4 8" id="KW-0804">Transcription</keyword>
<dbReference type="PROSITE" id="PS50118">
    <property type="entry name" value="HMG_BOX_2"/>
    <property type="match status" value="1"/>
</dbReference>
<dbReference type="PROSITE" id="PS51325">
    <property type="entry name" value="ALPHA_BOX"/>
    <property type="match status" value="1"/>
</dbReference>
<evidence type="ECO:0000313" key="13">
    <source>
        <dbReference type="Proteomes" id="UP000481861"/>
    </source>
</evidence>
<feature type="domain" description="Alpha box" evidence="11">
    <location>
        <begin position="323"/>
        <end position="380"/>
    </location>
</feature>
<evidence type="ECO:0000256" key="5">
    <source>
        <dbReference type="ARBA" id="ARBA00023242"/>
    </source>
</evidence>
<dbReference type="GO" id="GO:0030154">
    <property type="term" value="P:cell differentiation"/>
    <property type="evidence" value="ECO:0007669"/>
    <property type="project" value="TreeGrafter"/>
</dbReference>
<comment type="function">
    <text evidence="6">Mating type proteins are sequence specific DNA-binding proteins that act as master switches in fungal differentiation by controlling gene expression in a cell type-specific fashion. Transcriptional activator that induces the transcription of alpha-specific genes.</text>
</comment>
<dbReference type="GO" id="GO:0000978">
    <property type="term" value="F:RNA polymerase II cis-regulatory region sequence-specific DNA binding"/>
    <property type="evidence" value="ECO:0007669"/>
    <property type="project" value="TreeGrafter"/>
</dbReference>
<dbReference type="SUPFAM" id="SSF47095">
    <property type="entry name" value="HMG-box"/>
    <property type="match status" value="1"/>
</dbReference>
<dbReference type="PANTHER" id="PTHR10270">
    <property type="entry name" value="SOX TRANSCRIPTION FACTOR"/>
    <property type="match status" value="1"/>
</dbReference>
<evidence type="ECO:0000256" key="9">
    <source>
        <dbReference type="SAM" id="MobiDB-lite"/>
    </source>
</evidence>
<feature type="compositionally biased region" description="Basic and acidic residues" evidence="9">
    <location>
        <begin position="160"/>
        <end position="171"/>
    </location>
</feature>
<protein>
    <recommendedName>
        <fullName evidence="1">Mating-type protein MAT-1</fullName>
    </recommendedName>
</protein>
<evidence type="ECO:0000256" key="8">
    <source>
        <dbReference type="RuleBase" id="RU003516"/>
    </source>
</evidence>
<feature type="region of interest" description="Disordered" evidence="9">
    <location>
        <begin position="81"/>
        <end position="105"/>
    </location>
</feature>
<comment type="similarity">
    <text evidence="8">Belongs to the MATALPHA1 family.</text>
</comment>
<keyword evidence="13" id="KW-1185">Reference proteome</keyword>
<feature type="DNA-binding region" description="HMG box" evidence="7">
    <location>
        <begin position="105"/>
        <end position="173"/>
    </location>
</feature>
<name>A0A7C8M978_9PLEO</name>
<feature type="region of interest" description="Disordered" evidence="9">
    <location>
        <begin position="160"/>
        <end position="196"/>
    </location>
</feature>
<keyword evidence="5 7" id="KW-0539">Nucleus</keyword>
<dbReference type="InterPro" id="IPR009071">
    <property type="entry name" value="HMG_box_dom"/>
</dbReference>
<evidence type="ECO:0000256" key="6">
    <source>
        <dbReference type="ARBA" id="ARBA00035106"/>
    </source>
</evidence>
<accession>A0A7C8M978</accession>
<dbReference type="GO" id="GO:0008301">
    <property type="term" value="F:DNA binding, bending"/>
    <property type="evidence" value="ECO:0007669"/>
    <property type="project" value="InterPro"/>
</dbReference>